<dbReference type="Proteomes" id="UP000287766">
    <property type="component" value="Unassembled WGS sequence"/>
</dbReference>
<dbReference type="EMBL" id="PIPR01000001">
    <property type="protein sequence ID" value="RUO41493.1"/>
    <property type="molecule type" value="Genomic_DNA"/>
</dbReference>
<evidence type="ECO:0000256" key="1">
    <source>
        <dbReference type="SAM" id="SignalP"/>
    </source>
</evidence>
<keyword evidence="3" id="KW-1185">Reference proteome</keyword>
<accession>A0A7Z6ZUC0</accession>
<evidence type="ECO:0000313" key="3">
    <source>
        <dbReference type="Proteomes" id="UP000287766"/>
    </source>
</evidence>
<reference evidence="3" key="1">
    <citation type="journal article" date="2018" name="Front. Microbiol.">
        <title>Genome-Based Analysis Reveals the Taxonomy and Diversity of the Family Idiomarinaceae.</title>
        <authorList>
            <person name="Liu Y."/>
            <person name="Lai Q."/>
            <person name="Shao Z."/>
        </authorList>
    </citation>
    <scope>NUCLEOTIDE SEQUENCE [LARGE SCALE GENOMIC DNA]</scope>
    <source>
        <strain evidence="3">KYW314</strain>
    </source>
</reference>
<name>A0A7Z6ZUC0_9GAMM</name>
<feature type="chain" id="PRO_5030665793" evidence="1">
    <location>
        <begin position="22"/>
        <end position="231"/>
    </location>
</feature>
<evidence type="ECO:0000313" key="2">
    <source>
        <dbReference type="EMBL" id="RUO41493.1"/>
    </source>
</evidence>
<comment type="caution">
    <text evidence="2">The sequence shown here is derived from an EMBL/GenBank/DDBJ whole genome shotgun (WGS) entry which is preliminary data.</text>
</comment>
<sequence>MKIILGLMTVTALSSVAPTFADETLSDRVGGLLQEQTAQQLQSDLSFSRFELITLTGELLIDDFALATRVDALDAGLNQVLRADTLRLEGDWLGPQQQNLVVDKLHAKGAQLTLAYFGEGRSNVHYLIDALQQSRGRYKTAEQFIWQVDEVVLTDVVVNLFDQGLPIVSAKIATLQLPAVRSDESANDYIAKLLPPILDQIQQQIRAGDVEAVVDTPRLFRLLWREAIIEF</sequence>
<organism evidence="2 3">
    <name type="scientific">Pseudidiomarina aestuarii</name>
    <dbReference type="NCBI Taxonomy" id="624146"/>
    <lineage>
        <taxon>Bacteria</taxon>
        <taxon>Pseudomonadati</taxon>
        <taxon>Pseudomonadota</taxon>
        <taxon>Gammaproteobacteria</taxon>
        <taxon>Alteromonadales</taxon>
        <taxon>Idiomarinaceae</taxon>
        <taxon>Pseudidiomarina</taxon>
    </lineage>
</organism>
<proteinExistence type="predicted"/>
<gene>
    <name evidence="2" type="ORF">CWE22_04835</name>
</gene>
<dbReference type="AlphaFoldDB" id="A0A7Z6ZUC0"/>
<dbReference type="RefSeq" id="WP_169930229.1">
    <property type="nucleotide sequence ID" value="NZ_PIPR01000001.1"/>
</dbReference>
<keyword evidence="1" id="KW-0732">Signal</keyword>
<protein>
    <submittedName>
        <fullName evidence="2">Uncharacterized protein</fullName>
    </submittedName>
</protein>
<feature type="signal peptide" evidence="1">
    <location>
        <begin position="1"/>
        <end position="21"/>
    </location>
</feature>